<dbReference type="PANTHER" id="PTHR11365">
    <property type="entry name" value="5-OXOPROLINASE RELATED"/>
    <property type="match status" value="1"/>
</dbReference>
<sequence>MAIDSSPDLTEAEDAAALDAEVQEFLHKTVLFRGPDREIMRNHKPAPRSPLEEAAMAVDTDDLTKTIIRNRLQTSANEAKDMLMHIASAPSAKWGDLISGIFTARGDLAIASSSGVLIFSVLAGPPIKYILKHWQDEETVGIKDGDIFMHNDARFGNVHNTDQSCLMPVFHEGELIAWVGTIIHEGENGATEPGGMPSAAESPYDEGLKISPMKIGENFKLREDLVTFFQNSVRDPKLQLEDMRSRLAGTMRLRTRLLEAVEEYGRDAVIGVVRGTLEFTGAEVRRRLAAMPDGKRRVVRFCDNSLREPLLLKINCTIEIRGDEMIIDLRGSGPELMNRAINTVLASLKGMIAQVFLTFVWPDLPRNQAAFEPVTVLTDEGSAFDCSAEVPNAVSMMTFFPSFSAVEHCLQKFLFNDKHSGNLAKSTEIHASWWPMINGFLFGGYTQHGYFVGNVMTDINGMGGGARSNRDGEHAIAPIFCSMSDLGENEMIEDELPVLCLSNRRVMRDNQGFGQFRGGHGHQQVMTYKNSPLWGWMTIAIGSKFPLALGLFGGYGSPCQPLMKVKGVNTLEAMRADTTLRVDDPVALMNDRPFAGAEYSTAHTGMQFEIAAEGEIYAMSQGGGGGYGDVLDRDPASVVRDLRQDLISAWTARNIYFVAVDEATGSHDAAETERLRTAERAARLARAVPFAEFEAGWTTDLPPAGLPYYGSWADRTVIHAGGPDITMPADALMPVMMF</sequence>
<dbReference type="GO" id="GO:0017168">
    <property type="term" value="F:5-oxoprolinase (ATP-hydrolyzing) activity"/>
    <property type="evidence" value="ECO:0007669"/>
    <property type="project" value="TreeGrafter"/>
</dbReference>
<feature type="domain" description="Hydantoinase B/oxoprolinase" evidence="1">
    <location>
        <begin position="61"/>
        <end position="629"/>
    </location>
</feature>
<accession>A0AAU7B3L1</accession>
<protein>
    <submittedName>
        <fullName evidence="2">Acetophenone carboxylase delta subunit</fullName>
        <ecNumber evidence="2">6.4.1.8</ecNumber>
    </submittedName>
</protein>
<gene>
    <name evidence="2" type="primary">apc4_3</name>
    <name evidence="2" type="ORF">DSM112329_05365</name>
</gene>
<dbReference type="EC" id="6.4.1.8" evidence="2"/>
<dbReference type="GO" id="GO:0006749">
    <property type="term" value="P:glutathione metabolic process"/>
    <property type="evidence" value="ECO:0007669"/>
    <property type="project" value="TreeGrafter"/>
</dbReference>
<name>A0AAU7B3L1_9ACTN</name>
<dbReference type="EMBL" id="CP114014">
    <property type="protein sequence ID" value="XAY08464.1"/>
    <property type="molecule type" value="Genomic_DNA"/>
</dbReference>
<dbReference type="InterPro" id="IPR045079">
    <property type="entry name" value="Oxoprolinase-like"/>
</dbReference>
<evidence type="ECO:0000259" key="1">
    <source>
        <dbReference type="Pfam" id="PF02538"/>
    </source>
</evidence>
<dbReference type="RefSeq" id="WP_354699644.1">
    <property type="nucleotide sequence ID" value="NZ_CP114014.1"/>
</dbReference>
<dbReference type="InterPro" id="IPR003692">
    <property type="entry name" value="Hydantoinase_B"/>
</dbReference>
<keyword evidence="2" id="KW-0436">Ligase</keyword>
<dbReference type="PANTHER" id="PTHR11365:SF23">
    <property type="entry name" value="HYPOTHETICAL 5-OXOPROLINASE (EUROFUNG)-RELATED"/>
    <property type="match status" value="1"/>
</dbReference>
<evidence type="ECO:0000313" key="2">
    <source>
        <dbReference type="EMBL" id="XAY08464.1"/>
    </source>
</evidence>
<dbReference type="GO" id="GO:0005829">
    <property type="term" value="C:cytosol"/>
    <property type="evidence" value="ECO:0007669"/>
    <property type="project" value="TreeGrafter"/>
</dbReference>
<dbReference type="Pfam" id="PF02538">
    <property type="entry name" value="Hydantoinase_B"/>
    <property type="match status" value="1"/>
</dbReference>
<proteinExistence type="predicted"/>
<dbReference type="GO" id="GO:0016874">
    <property type="term" value="F:ligase activity"/>
    <property type="evidence" value="ECO:0007669"/>
    <property type="project" value="UniProtKB-KW"/>
</dbReference>
<dbReference type="KEGG" id="parq:DSM112329_05365"/>
<dbReference type="AlphaFoldDB" id="A0AAU7B3L1"/>
<reference evidence="2" key="1">
    <citation type="submission" date="2022-12" db="EMBL/GenBank/DDBJ databases">
        <title>Paraconexibacter alkalitolerans sp. nov. and Baekduia alba sp. nov., isolated from soil and emended description of the genera Paraconexibacter (Chun et al., 2020) and Baekduia (An et al., 2020).</title>
        <authorList>
            <person name="Vieira S."/>
            <person name="Huber K.J."/>
            <person name="Geppert A."/>
            <person name="Wolf J."/>
            <person name="Neumann-Schaal M."/>
            <person name="Muesken M."/>
            <person name="Overmann J."/>
        </authorList>
    </citation>
    <scope>NUCLEOTIDE SEQUENCE</scope>
    <source>
        <strain evidence="2">AEG42_29</strain>
    </source>
</reference>
<organism evidence="2">
    <name type="scientific">Paraconexibacter sp. AEG42_29</name>
    <dbReference type="NCBI Taxonomy" id="2997339"/>
    <lineage>
        <taxon>Bacteria</taxon>
        <taxon>Bacillati</taxon>
        <taxon>Actinomycetota</taxon>
        <taxon>Thermoleophilia</taxon>
        <taxon>Solirubrobacterales</taxon>
        <taxon>Paraconexibacteraceae</taxon>
        <taxon>Paraconexibacter</taxon>
    </lineage>
</organism>